<dbReference type="GO" id="GO:0046417">
    <property type="term" value="P:chorismate metabolic process"/>
    <property type="evidence" value="ECO:0007669"/>
    <property type="project" value="InterPro"/>
</dbReference>
<dbReference type="InterPro" id="IPR051331">
    <property type="entry name" value="Chorismate_mutase-related"/>
</dbReference>
<organism evidence="5 6">
    <name type="scientific">Sandaracinobacter neustonicus</name>
    <dbReference type="NCBI Taxonomy" id="1715348"/>
    <lineage>
        <taxon>Bacteria</taxon>
        <taxon>Pseudomonadati</taxon>
        <taxon>Pseudomonadota</taxon>
        <taxon>Alphaproteobacteria</taxon>
        <taxon>Sphingomonadales</taxon>
        <taxon>Sphingosinicellaceae</taxon>
        <taxon>Sandaracinobacter</taxon>
    </lineage>
</organism>
<dbReference type="GO" id="GO:0009697">
    <property type="term" value="P:salicylic acid biosynthetic process"/>
    <property type="evidence" value="ECO:0007669"/>
    <property type="project" value="InterPro"/>
</dbReference>
<dbReference type="EMBL" id="VFSU01000024">
    <property type="protein sequence ID" value="TPE61007.1"/>
    <property type="molecule type" value="Genomic_DNA"/>
</dbReference>
<name>A0A501XLE8_9SPHN</name>
<sequence length="102" mass="11398">MRIAPEACASMAEVRAGVDSLDRELVALLAERFRFMNAAARIKPDRAMVRDEPRKRQVIENAIAEARAQGLNPALAGELWDWLVEASIAHELARWDERASDA</sequence>
<feature type="domain" description="Chorismate mutase" evidence="4">
    <location>
        <begin position="5"/>
        <end position="95"/>
    </location>
</feature>
<dbReference type="RefSeq" id="WP_140928065.1">
    <property type="nucleotide sequence ID" value="NZ_VFSU01000024.1"/>
</dbReference>
<dbReference type="Gene3D" id="1.20.59.10">
    <property type="entry name" value="Chorismate mutase"/>
    <property type="match status" value="1"/>
</dbReference>
<dbReference type="PIRSF" id="PIRSF029775">
    <property type="entry name" value="Isochor_pyr_lyas"/>
    <property type="match status" value="1"/>
</dbReference>
<evidence type="ECO:0000256" key="2">
    <source>
        <dbReference type="ARBA" id="ARBA00023235"/>
    </source>
</evidence>
<dbReference type="GO" id="GO:0016835">
    <property type="term" value="F:carbon-oxygen lyase activity"/>
    <property type="evidence" value="ECO:0007669"/>
    <property type="project" value="InterPro"/>
</dbReference>
<dbReference type="GO" id="GO:0004106">
    <property type="term" value="F:chorismate mutase activity"/>
    <property type="evidence" value="ECO:0007669"/>
    <property type="project" value="UniProtKB-EC"/>
</dbReference>
<protein>
    <recommendedName>
        <fullName evidence="1">chorismate mutase</fullName>
        <ecNumber evidence="1">5.4.99.5</ecNumber>
    </recommendedName>
</protein>
<reference evidence="5 6" key="1">
    <citation type="submission" date="2019-06" db="EMBL/GenBank/DDBJ databases">
        <authorList>
            <person name="Lee I."/>
            <person name="Jang G.I."/>
            <person name="Hwang C.Y."/>
        </authorList>
    </citation>
    <scope>NUCLEOTIDE SEQUENCE [LARGE SCALE GENOMIC DNA]</scope>
    <source>
        <strain evidence="5 6">PAMC 28131</strain>
    </source>
</reference>
<feature type="binding site" evidence="3">
    <location>
        <position position="91"/>
    </location>
    <ligand>
        <name>substrate</name>
    </ligand>
</feature>
<evidence type="ECO:0000256" key="1">
    <source>
        <dbReference type="ARBA" id="ARBA00012404"/>
    </source>
</evidence>
<dbReference type="InterPro" id="IPR036263">
    <property type="entry name" value="Chorismate_II_sf"/>
</dbReference>
<evidence type="ECO:0000313" key="6">
    <source>
        <dbReference type="Proteomes" id="UP000319897"/>
    </source>
</evidence>
<dbReference type="PANTHER" id="PTHR38041:SF1">
    <property type="entry name" value="CHORISMATE MUTASE"/>
    <property type="match status" value="1"/>
</dbReference>
<feature type="binding site" evidence="3">
    <location>
        <position position="15"/>
    </location>
    <ligand>
        <name>substrate</name>
    </ligand>
</feature>
<comment type="caution">
    <text evidence="5">The sequence shown here is derived from an EMBL/GenBank/DDBJ whole genome shotgun (WGS) entry which is preliminary data.</text>
</comment>
<dbReference type="InterPro" id="IPR008241">
    <property type="entry name" value="Isochorismate_pyruvate-lyase"/>
</dbReference>
<feature type="binding site" evidence="3">
    <location>
        <position position="43"/>
    </location>
    <ligand>
        <name>substrate</name>
    </ligand>
</feature>
<dbReference type="Proteomes" id="UP000319897">
    <property type="component" value="Unassembled WGS sequence"/>
</dbReference>
<proteinExistence type="predicted"/>
<keyword evidence="6" id="KW-1185">Reference proteome</keyword>
<dbReference type="SUPFAM" id="SSF48600">
    <property type="entry name" value="Chorismate mutase II"/>
    <property type="match status" value="1"/>
</dbReference>
<evidence type="ECO:0000313" key="5">
    <source>
        <dbReference type="EMBL" id="TPE61007.1"/>
    </source>
</evidence>
<evidence type="ECO:0000259" key="4">
    <source>
        <dbReference type="PROSITE" id="PS51168"/>
    </source>
</evidence>
<dbReference type="SMART" id="SM00830">
    <property type="entry name" value="CM_2"/>
    <property type="match status" value="1"/>
</dbReference>
<keyword evidence="2" id="KW-0413">Isomerase</keyword>
<dbReference type="AlphaFoldDB" id="A0A501XLE8"/>
<dbReference type="PANTHER" id="PTHR38041">
    <property type="entry name" value="CHORISMATE MUTASE"/>
    <property type="match status" value="1"/>
</dbReference>
<dbReference type="InterPro" id="IPR002701">
    <property type="entry name" value="CM_II_prokaryot"/>
</dbReference>
<dbReference type="PROSITE" id="PS51168">
    <property type="entry name" value="CHORISMATE_MUT_2"/>
    <property type="match status" value="1"/>
</dbReference>
<dbReference type="Pfam" id="PF01817">
    <property type="entry name" value="CM_2"/>
    <property type="match status" value="1"/>
</dbReference>
<gene>
    <name evidence="5" type="ORF">FJQ54_08880</name>
</gene>
<dbReference type="EC" id="5.4.99.5" evidence="1"/>
<dbReference type="OrthoDB" id="514491at2"/>
<accession>A0A501XLE8</accession>
<evidence type="ECO:0000256" key="3">
    <source>
        <dbReference type="PIRSR" id="PIRSR029775-1"/>
    </source>
</evidence>
<dbReference type="InterPro" id="IPR036979">
    <property type="entry name" value="CM_dom_sf"/>
</dbReference>
<feature type="binding site" evidence="3">
    <location>
        <position position="32"/>
    </location>
    <ligand>
        <name>substrate</name>
    </ligand>
</feature>